<organism evidence="3">
    <name type="scientific">viral metagenome</name>
    <dbReference type="NCBI Taxonomy" id="1070528"/>
    <lineage>
        <taxon>unclassified sequences</taxon>
        <taxon>metagenomes</taxon>
        <taxon>organismal metagenomes</taxon>
    </lineage>
</organism>
<sequence length="169" mass="18170">MSADIPTFNLSDSGDGMVPLNNNNQTTSFVPKMPEKNVGENKDMMDSTPIADIMGQPQDMMEPPSLSVDPRMIQQQVMVPPPPTTTMSVSGAETKEKKGKKNPFDLTDEQLHAVLVAACTAAAISKPVQEKLASTIPQFLNTQGNRSLVGLASTGAVAAIVFFIVNRYF</sequence>
<feature type="compositionally biased region" description="Basic and acidic residues" evidence="1">
    <location>
        <begin position="33"/>
        <end position="43"/>
    </location>
</feature>
<feature type="region of interest" description="Disordered" evidence="1">
    <location>
        <begin position="22"/>
        <end position="43"/>
    </location>
</feature>
<dbReference type="AlphaFoldDB" id="A0A6C0CPG6"/>
<dbReference type="Pfam" id="PF19105">
    <property type="entry name" value="DUF5792"/>
    <property type="match status" value="1"/>
</dbReference>
<feature type="region of interest" description="Disordered" evidence="1">
    <location>
        <begin position="78"/>
        <end position="102"/>
    </location>
</feature>
<dbReference type="InterPro" id="IPR043810">
    <property type="entry name" value="DUF5792"/>
</dbReference>
<keyword evidence="2" id="KW-0472">Membrane</keyword>
<evidence type="ECO:0000313" key="3">
    <source>
        <dbReference type="EMBL" id="QHT05564.1"/>
    </source>
</evidence>
<dbReference type="EMBL" id="MN739457">
    <property type="protein sequence ID" value="QHT05564.1"/>
    <property type="molecule type" value="Genomic_DNA"/>
</dbReference>
<name>A0A6C0CPG6_9ZZZZ</name>
<proteinExistence type="predicted"/>
<keyword evidence="2" id="KW-0812">Transmembrane</keyword>
<evidence type="ECO:0000256" key="1">
    <source>
        <dbReference type="SAM" id="MobiDB-lite"/>
    </source>
</evidence>
<evidence type="ECO:0000256" key="2">
    <source>
        <dbReference type="SAM" id="Phobius"/>
    </source>
</evidence>
<accession>A0A6C0CPG6</accession>
<reference evidence="3" key="1">
    <citation type="journal article" date="2020" name="Nature">
        <title>Giant virus diversity and host interactions through global metagenomics.</title>
        <authorList>
            <person name="Schulz F."/>
            <person name="Roux S."/>
            <person name="Paez-Espino D."/>
            <person name="Jungbluth S."/>
            <person name="Walsh D.A."/>
            <person name="Denef V.J."/>
            <person name="McMahon K.D."/>
            <person name="Konstantinidis K.T."/>
            <person name="Eloe-Fadrosh E.A."/>
            <person name="Kyrpides N.C."/>
            <person name="Woyke T."/>
        </authorList>
    </citation>
    <scope>NUCLEOTIDE SEQUENCE</scope>
    <source>
        <strain evidence="3">GVMAG-M-3300021389-45</strain>
    </source>
</reference>
<protein>
    <submittedName>
        <fullName evidence="3">Uncharacterized protein</fullName>
    </submittedName>
</protein>
<feature type="transmembrane region" description="Helical" evidence="2">
    <location>
        <begin position="147"/>
        <end position="165"/>
    </location>
</feature>
<keyword evidence="2" id="KW-1133">Transmembrane helix</keyword>